<sequence length="610" mass="68541">MSADKIIYCLERLSDYRDFERLCSALLAGTDYPGIEPLGGTGDGGRDAIIRTDESGRRIVFAYTVRADWRNKLKGDCARVREKKHDPEVFVFVCTSALNASEKDVAHALVETEFGWKLDLYDIERLRVQLVGPQRHLVAQHPGIFTPMFFPQAGGQSLSESKDTILIDHVDADHALATWLSRRLTIAGYRTWCRGTAPLAGENPDDSVRKLMEVRAVLFLPLLSLASLDDQLFLERCAMASSKDNFVLPCSCVEGTDPRLPSRLKPLSPARFSGSWKAGLEEVLGRLSSIGTVPKLEAEQGRQIALRDYLPTRVTVARPEPVIANVFPLHLPATMLLYDLTRSLSADEVGTLRQRWAFIELNAYRLVAFTPPPDGSIPLAKTLRTPEFLWADIPLRDGKKTENLAKELARRSLEVVALQKGLQYCTDREVFYFPERDGRDWNQAFAHIDGRQTHVQLTGMRTKGWGDRASKFRYQLSPRFQPQRDVDGTWNVVLTIYVRCTDEEGKVYEGKEIGRRRKVVTKTWWNKDWIARLLGVVQALQTEPGRIEVGDGNRALVMETKPLSWECPVGLDVQALAGMADFGEELAGFRTREDGDDEAVVPTVEEAPAQ</sequence>
<dbReference type="AlphaFoldDB" id="A0A4V6NQA4"/>
<organism evidence="1 2">
    <name type="scientific">Simplicispira metamorpha</name>
    <dbReference type="NCBI Taxonomy" id="80881"/>
    <lineage>
        <taxon>Bacteria</taxon>
        <taxon>Pseudomonadati</taxon>
        <taxon>Pseudomonadota</taxon>
        <taxon>Betaproteobacteria</taxon>
        <taxon>Burkholderiales</taxon>
        <taxon>Comamonadaceae</taxon>
        <taxon>Simplicispira</taxon>
    </lineage>
</organism>
<dbReference type="Proteomes" id="UP000295182">
    <property type="component" value="Unassembled WGS sequence"/>
</dbReference>
<evidence type="ECO:0000313" key="1">
    <source>
        <dbReference type="EMBL" id="TCP15966.1"/>
    </source>
</evidence>
<evidence type="ECO:0000313" key="2">
    <source>
        <dbReference type="Proteomes" id="UP000295182"/>
    </source>
</evidence>
<keyword evidence="2" id="KW-1185">Reference proteome</keyword>
<accession>A0A4V6NQA4</accession>
<dbReference type="OrthoDB" id="7069080at2"/>
<gene>
    <name evidence="1" type="ORF">EV674_12237</name>
</gene>
<comment type="caution">
    <text evidence="1">The sequence shown here is derived from an EMBL/GenBank/DDBJ whole genome shotgun (WGS) entry which is preliminary data.</text>
</comment>
<name>A0A4V6NQA4_9BURK</name>
<evidence type="ECO:0008006" key="3">
    <source>
        <dbReference type="Google" id="ProtNLM"/>
    </source>
</evidence>
<dbReference type="EMBL" id="SLXH01000022">
    <property type="protein sequence ID" value="TCP15966.1"/>
    <property type="molecule type" value="Genomic_DNA"/>
</dbReference>
<proteinExistence type="predicted"/>
<reference evidence="1 2" key="1">
    <citation type="submission" date="2019-03" db="EMBL/GenBank/DDBJ databases">
        <title>Genomic Encyclopedia of Type Strains, Phase IV (KMG-IV): sequencing the most valuable type-strain genomes for metagenomic binning, comparative biology and taxonomic classification.</title>
        <authorList>
            <person name="Goeker M."/>
        </authorList>
    </citation>
    <scope>NUCLEOTIDE SEQUENCE [LARGE SCALE GENOMIC DNA]</scope>
    <source>
        <strain evidence="1 2">DSM 1837</strain>
    </source>
</reference>
<dbReference type="RefSeq" id="WP_119014358.1">
    <property type="nucleotide sequence ID" value="NZ_QXNC01000033.1"/>
</dbReference>
<protein>
    <recommendedName>
        <fullName evidence="3">Restriction endonuclease</fullName>
    </recommendedName>
</protein>